<accession>A0A453KZ45</accession>
<dbReference type="AlphaFoldDB" id="A0A453KZ45"/>
<dbReference type="Proteomes" id="UP000015105">
    <property type="component" value="Chromosome 5D"/>
</dbReference>
<keyword evidence="2" id="KW-1185">Reference proteome</keyword>
<dbReference type="Gramene" id="AET5Gv20563600.1">
    <property type="protein sequence ID" value="AET5Gv20563600.1"/>
    <property type="gene ID" value="AET5Gv20563600"/>
</dbReference>
<reference evidence="1" key="3">
    <citation type="journal article" date="2017" name="Nature">
        <title>Genome sequence of the progenitor of the wheat D genome Aegilops tauschii.</title>
        <authorList>
            <person name="Luo M.C."/>
            <person name="Gu Y.Q."/>
            <person name="Puiu D."/>
            <person name="Wang H."/>
            <person name="Twardziok S.O."/>
            <person name="Deal K.R."/>
            <person name="Huo N."/>
            <person name="Zhu T."/>
            <person name="Wang L."/>
            <person name="Wang Y."/>
            <person name="McGuire P.E."/>
            <person name="Liu S."/>
            <person name="Long H."/>
            <person name="Ramasamy R.K."/>
            <person name="Rodriguez J.C."/>
            <person name="Van S.L."/>
            <person name="Yuan L."/>
            <person name="Wang Z."/>
            <person name="Xia Z."/>
            <person name="Xiao L."/>
            <person name="Anderson O.D."/>
            <person name="Ouyang S."/>
            <person name="Liang Y."/>
            <person name="Zimin A.V."/>
            <person name="Pertea G."/>
            <person name="Qi P."/>
            <person name="Bennetzen J.L."/>
            <person name="Dai X."/>
            <person name="Dawson M.W."/>
            <person name="Muller H.G."/>
            <person name="Kugler K."/>
            <person name="Rivarola-Duarte L."/>
            <person name="Spannagl M."/>
            <person name="Mayer K.F.X."/>
            <person name="Lu F.H."/>
            <person name="Bevan M.W."/>
            <person name="Leroy P."/>
            <person name="Li P."/>
            <person name="You F.M."/>
            <person name="Sun Q."/>
            <person name="Liu Z."/>
            <person name="Lyons E."/>
            <person name="Wicker T."/>
            <person name="Salzberg S.L."/>
            <person name="Devos K.M."/>
            <person name="Dvorak J."/>
        </authorList>
    </citation>
    <scope>NUCLEOTIDE SEQUENCE [LARGE SCALE GENOMIC DNA]</scope>
    <source>
        <strain evidence="1">cv. AL8/78</strain>
    </source>
</reference>
<dbReference type="EnsemblPlants" id="AET5Gv20563600.1">
    <property type="protein sequence ID" value="AET5Gv20563600.1"/>
    <property type="gene ID" value="AET5Gv20563600"/>
</dbReference>
<evidence type="ECO:0000313" key="2">
    <source>
        <dbReference type="Proteomes" id="UP000015105"/>
    </source>
</evidence>
<reference evidence="2" key="2">
    <citation type="journal article" date="2017" name="Nat. Plants">
        <title>The Aegilops tauschii genome reveals multiple impacts of transposons.</title>
        <authorList>
            <person name="Zhao G."/>
            <person name="Zou C."/>
            <person name="Li K."/>
            <person name="Wang K."/>
            <person name="Li T."/>
            <person name="Gao L."/>
            <person name="Zhang X."/>
            <person name="Wang H."/>
            <person name="Yang Z."/>
            <person name="Liu X."/>
            <person name="Jiang W."/>
            <person name="Mao L."/>
            <person name="Kong X."/>
            <person name="Jiao Y."/>
            <person name="Jia J."/>
        </authorList>
    </citation>
    <scope>NUCLEOTIDE SEQUENCE [LARGE SCALE GENOMIC DNA]</scope>
    <source>
        <strain evidence="2">cv. AL8/78</strain>
    </source>
</reference>
<evidence type="ECO:0000313" key="1">
    <source>
        <dbReference type="EnsemblPlants" id="AET5Gv20563600.1"/>
    </source>
</evidence>
<reference evidence="1" key="5">
    <citation type="journal article" date="2021" name="G3 (Bethesda)">
        <title>Aegilops tauschii genome assembly Aet v5.0 features greater sequence contiguity and improved annotation.</title>
        <authorList>
            <person name="Wang L."/>
            <person name="Zhu T."/>
            <person name="Rodriguez J.C."/>
            <person name="Deal K.R."/>
            <person name="Dubcovsky J."/>
            <person name="McGuire P.E."/>
            <person name="Lux T."/>
            <person name="Spannagl M."/>
            <person name="Mayer K.F.X."/>
            <person name="Baldrich P."/>
            <person name="Meyers B.C."/>
            <person name="Huo N."/>
            <person name="Gu Y.Q."/>
            <person name="Zhou H."/>
            <person name="Devos K.M."/>
            <person name="Bennetzen J.L."/>
            <person name="Unver T."/>
            <person name="Budak H."/>
            <person name="Gulick P.J."/>
            <person name="Galiba G."/>
            <person name="Kalapos B."/>
            <person name="Nelson D.R."/>
            <person name="Li P."/>
            <person name="You F.M."/>
            <person name="Luo M.C."/>
            <person name="Dvorak J."/>
        </authorList>
    </citation>
    <scope>NUCLEOTIDE SEQUENCE [LARGE SCALE GENOMIC DNA]</scope>
    <source>
        <strain evidence="1">cv. AL8/78</strain>
    </source>
</reference>
<organism evidence="1 2">
    <name type="scientific">Aegilops tauschii subsp. strangulata</name>
    <name type="common">Goatgrass</name>
    <dbReference type="NCBI Taxonomy" id="200361"/>
    <lineage>
        <taxon>Eukaryota</taxon>
        <taxon>Viridiplantae</taxon>
        <taxon>Streptophyta</taxon>
        <taxon>Embryophyta</taxon>
        <taxon>Tracheophyta</taxon>
        <taxon>Spermatophyta</taxon>
        <taxon>Magnoliopsida</taxon>
        <taxon>Liliopsida</taxon>
        <taxon>Poales</taxon>
        <taxon>Poaceae</taxon>
        <taxon>BOP clade</taxon>
        <taxon>Pooideae</taxon>
        <taxon>Triticodae</taxon>
        <taxon>Triticeae</taxon>
        <taxon>Triticinae</taxon>
        <taxon>Aegilops</taxon>
    </lineage>
</organism>
<name>A0A453KZ45_AEGTS</name>
<sequence>KGGQRREAGARCKLTMIGSAVKCGRAPLVSPVY</sequence>
<reference evidence="1" key="4">
    <citation type="submission" date="2019-03" db="UniProtKB">
        <authorList>
            <consortium name="EnsemblPlants"/>
        </authorList>
    </citation>
    <scope>IDENTIFICATION</scope>
</reference>
<reference evidence="2" key="1">
    <citation type="journal article" date="2014" name="Science">
        <title>Ancient hybridizations among the ancestral genomes of bread wheat.</title>
        <authorList>
            <consortium name="International Wheat Genome Sequencing Consortium,"/>
            <person name="Marcussen T."/>
            <person name="Sandve S.R."/>
            <person name="Heier L."/>
            <person name="Spannagl M."/>
            <person name="Pfeifer M."/>
            <person name="Jakobsen K.S."/>
            <person name="Wulff B.B."/>
            <person name="Steuernagel B."/>
            <person name="Mayer K.F."/>
            <person name="Olsen O.A."/>
        </authorList>
    </citation>
    <scope>NUCLEOTIDE SEQUENCE [LARGE SCALE GENOMIC DNA]</scope>
    <source>
        <strain evidence="2">cv. AL8/78</strain>
    </source>
</reference>
<protein>
    <submittedName>
        <fullName evidence="1">Uncharacterized protein</fullName>
    </submittedName>
</protein>
<proteinExistence type="predicted"/>